<keyword evidence="6" id="KW-0408">Iron</keyword>
<keyword evidence="13" id="KW-0732">Signal</keyword>
<evidence type="ECO:0000256" key="5">
    <source>
        <dbReference type="ARBA" id="ARBA00022692"/>
    </source>
</evidence>
<comment type="subcellular location">
    <subcellularLocation>
        <location evidence="1 11">Cell outer membrane</location>
        <topology evidence="1 11">Multi-pass membrane protein</topology>
    </subcellularLocation>
</comment>
<protein>
    <submittedName>
        <fullName evidence="16">Iron complex outermembrane receptor protein</fullName>
    </submittedName>
</protein>
<name>A0A841IYC9_9SPHN</name>
<dbReference type="SUPFAM" id="SSF56935">
    <property type="entry name" value="Porins"/>
    <property type="match status" value="1"/>
</dbReference>
<dbReference type="Pfam" id="PF07715">
    <property type="entry name" value="Plug"/>
    <property type="match status" value="1"/>
</dbReference>
<organism evidence="16 17">
    <name type="scientific">Sphingobium subterraneum</name>
    <dbReference type="NCBI Taxonomy" id="627688"/>
    <lineage>
        <taxon>Bacteria</taxon>
        <taxon>Pseudomonadati</taxon>
        <taxon>Pseudomonadota</taxon>
        <taxon>Alphaproteobacteria</taxon>
        <taxon>Sphingomonadales</taxon>
        <taxon>Sphingomonadaceae</taxon>
        <taxon>Sphingobium</taxon>
    </lineage>
</organism>
<dbReference type="InterPro" id="IPR000531">
    <property type="entry name" value="Beta-barrel_TonB"/>
</dbReference>
<dbReference type="EMBL" id="JACIJP010000002">
    <property type="protein sequence ID" value="MBB6123673.1"/>
    <property type="molecule type" value="Genomic_DNA"/>
</dbReference>
<keyword evidence="9 11" id="KW-0472">Membrane</keyword>
<dbReference type="PANTHER" id="PTHR32552:SF81">
    <property type="entry name" value="TONB-DEPENDENT OUTER MEMBRANE RECEPTOR"/>
    <property type="match status" value="1"/>
</dbReference>
<reference evidence="16 17" key="1">
    <citation type="submission" date="2020-08" db="EMBL/GenBank/DDBJ databases">
        <title>Genomic Encyclopedia of Type Strains, Phase IV (KMG-IV): sequencing the most valuable type-strain genomes for metagenomic binning, comparative biology and taxonomic classification.</title>
        <authorList>
            <person name="Goeker M."/>
        </authorList>
    </citation>
    <scope>NUCLEOTIDE SEQUENCE [LARGE SCALE GENOMIC DNA]</scope>
    <source>
        <strain evidence="16 17">DSM 102255</strain>
    </source>
</reference>
<dbReference type="InterPro" id="IPR036942">
    <property type="entry name" value="Beta-barrel_TonB_sf"/>
</dbReference>
<sequence>MNRFFRVALVTTSLLPMVAHAQEGAPAAADDANGGMPDIVVTATKTGAQSLQKVPLAITAFSAETIAQMGAASLVNVAQVTPGFAYTFNGPWSIASIRGVGTNNVFAGGDPSTTLQVDGVYYARPTGANVDFLDFERVEVLRGPQGTLYGRNVIGGTVNILTKDPTDELRGEVKMTIGNYMLVRPEFALSGPLANGVSFAVSGRYSYHDFYTKELNPSLKDGWNENRWGVRGKLKFDVSPGVDIILAADYSKADEYFNSFTVRRSAPFIPDGLNPGFHESALSAPNQGITEQYGTSAKIAADLGGATLTSITAYRESNADFEADLDFTAVDLFHTRAFVENQSQLSQELTLSGNIGGVTYVVGAFGMRERAVSYYGAVVFGSVLQTQGINALTKSGAVFGQVDIPVGDKLKFTAGVRYTHDEKDVENIFGVQTTGITNDRHQLPSNTAPIFSGGSTKGAMTPKFGVQYQASRDTLVYASVTKGYKSGGFNLLIDPSSINSAGYKPEYVWAYEAGLKLGIPSIGGRLNIATFYNDYKGLQVNQFVFDPVSGTTNQLVNNAKKAKIKGIELEGAFQPTDAVEFGGSLAYLDAKYKGSFPAINNFTSGPVNPDGKRLNDAPRWSGSAYLQYNASLGSSTDLHLRGGATYKGDVFYTPLNDIRLGSEAHWLFNAGLTIESKTNGLSGGIRVDNITDKNYVVATYAAFSAGAMPGEPRTVRGFVSYKF</sequence>
<dbReference type="Proteomes" id="UP000552700">
    <property type="component" value="Unassembled WGS sequence"/>
</dbReference>
<evidence type="ECO:0000259" key="14">
    <source>
        <dbReference type="Pfam" id="PF00593"/>
    </source>
</evidence>
<feature type="domain" description="TonB-dependent receptor-like beta-barrel" evidence="14">
    <location>
        <begin position="286"/>
        <end position="689"/>
    </location>
</feature>
<comment type="caution">
    <text evidence="16">The sequence shown here is derived from an EMBL/GenBank/DDBJ whole genome shotgun (WGS) entry which is preliminary data.</text>
</comment>
<dbReference type="PROSITE" id="PS52016">
    <property type="entry name" value="TONB_DEPENDENT_REC_3"/>
    <property type="match status" value="1"/>
</dbReference>
<dbReference type="InterPro" id="IPR012910">
    <property type="entry name" value="Plug_dom"/>
</dbReference>
<keyword evidence="7" id="KW-0406">Ion transport</keyword>
<dbReference type="PANTHER" id="PTHR32552">
    <property type="entry name" value="FERRICHROME IRON RECEPTOR-RELATED"/>
    <property type="match status" value="1"/>
</dbReference>
<evidence type="ECO:0000256" key="6">
    <source>
        <dbReference type="ARBA" id="ARBA00023004"/>
    </source>
</evidence>
<evidence type="ECO:0000256" key="3">
    <source>
        <dbReference type="ARBA" id="ARBA00022452"/>
    </source>
</evidence>
<evidence type="ECO:0000256" key="4">
    <source>
        <dbReference type="ARBA" id="ARBA00022496"/>
    </source>
</evidence>
<dbReference type="AlphaFoldDB" id="A0A841IYC9"/>
<accession>A0A841IYC9</accession>
<keyword evidence="16" id="KW-0675">Receptor</keyword>
<keyword evidence="17" id="KW-1185">Reference proteome</keyword>
<evidence type="ECO:0000256" key="10">
    <source>
        <dbReference type="ARBA" id="ARBA00023237"/>
    </source>
</evidence>
<proteinExistence type="inferred from homology"/>
<keyword evidence="8 12" id="KW-0798">TonB box</keyword>
<keyword evidence="5 11" id="KW-0812">Transmembrane</keyword>
<evidence type="ECO:0000256" key="7">
    <source>
        <dbReference type="ARBA" id="ARBA00023065"/>
    </source>
</evidence>
<feature type="signal peptide" evidence="13">
    <location>
        <begin position="1"/>
        <end position="21"/>
    </location>
</feature>
<dbReference type="GO" id="GO:0006826">
    <property type="term" value="P:iron ion transport"/>
    <property type="evidence" value="ECO:0007669"/>
    <property type="project" value="UniProtKB-KW"/>
</dbReference>
<evidence type="ECO:0000313" key="17">
    <source>
        <dbReference type="Proteomes" id="UP000552700"/>
    </source>
</evidence>
<keyword evidence="10 11" id="KW-0998">Cell outer membrane</keyword>
<comment type="similarity">
    <text evidence="11 12">Belongs to the TonB-dependent receptor family.</text>
</comment>
<keyword evidence="2 11" id="KW-0813">Transport</keyword>
<dbReference type="GO" id="GO:0009279">
    <property type="term" value="C:cell outer membrane"/>
    <property type="evidence" value="ECO:0007669"/>
    <property type="project" value="UniProtKB-SubCell"/>
</dbReference>
<gene>
    <name evidence="16" type="ORF">FHS92_001402</name>
</gene>
<keyword evidence="3 11" id="KW-1134">Transmembrane beta strand</keyword>
<keyword evidence="4" id="KW-0410">Iron transport</keyword>
<dbReference type="InterPro" id="IPR039426">
    <property type="entry name" value="TonB-dep_rcpt-like"/>
</dbReference>
<evidence type="ECO:0000256" key="1">
    <source>
        <dbReference type="ARBA" id="ARBA00004571"/>
    </source>
</evidence>
<dbReference type="CDD" id="cd01347">
    <property type="entry name" value="ligand_gated_channel"/>
    <property type="match status" value="1"/>
</dbReference>
<evidence type="ECO:0000256" key="9">
    <source>
        <dbReference type="ARBA" id="ARBA00023136"/>
    </source>
</evidence>
<feature type="chain" id="PRO_5032311360" evidence="13">
    <location>
        <begin position="22"/>
        <end position="723"/>
    </location>
</feature>
<evidence type="ECO:0000259" key="15">
    <source>
        <dbReference type="Pfam" id="PF07715"/>
    </source>
</evidence>
<dbReference type="Gene3D" id="2.40.170.20">
    <property type="entry name" value="TonB-dependent receptor, beta-barrel domain"/>
    <property type="match status" value="1"/>
</dbReference>
<evidence type="ECO:0000256" key="8">
    <source>
        <dbReference type="ARBA" id="ARBA00023077"/>
    </source>
</evidence>
<evidence type="ECO:0000256" key="13">
    <source>
        <dbReference type="SAM" id="SignalP"/>
    </source>
</evidence>
<evidence type="ECO:0000313" key="16">
    <source>
        <dbReference type="EMBL" id="MBB6123673.1"/>
    </source>
</evidence>
<dbReference type="Pfam" id="PF00593">
    <property type="entry name" value="TonB_dep_Rec_b-barrel"/>
    <property type="match status" value="1"/>
</dbReference>
<feature type="domain" description="TonB-dependent receptor plug" evidence="15">
    <location>
        <begin position="51"/>
        <end position="157"/>
    </location>
</feature>
<evidence type="ECO:0000256" key="11">
    <source>
        <dbReference type="PROSITE-ProRule" id="PRU01360"/>
    </source>
</evidence>
<evidence type="ECO:0000256" key="12">
    <source>
        <dbReference type="RuleBase" id="RU003357"/>
    </source>
</evidence>
<evidence type="ECO:0000256" key="2">
    <source>
        <dbReference type="ARBA" id="ARBA00022448"/>
    </source>
</evidence>